<evidence type="ECO:0000313" key="3">
    <source>
        <dbReference type="Proteomes" id="UP001054889"/>
    </source>
</evidence>
<dbReference type="InterPro" id="IPR000225">
    <property type="entry name" value="Armadillo"/>
</dbReference>
<comment type="caution">
    <text evidence="2">The sequence shown here is derived from an EMBL/GenBank/DDBJ whole genome shotgun (WGS) entry which is preliminary data.</text>
</comment>
<name>A0AAV5ETN6_ELECO</name>
<protein>
    <submittedName>
        <fullName evidence="2">Uncharacterized protein</fullName>
    </submittedName>
</protein>
<dbReference type="PANTHER" id="PTHR46043:SF1">
    <property type="entry name" value="OS03G0116900 PROTEIN"/>
    <property type="match status" value="1"/>
</dbReference>
<dbReference type="Pfam" id="PF00514">
    <property type="entry name" value="Arm"/>
    <property type="match status" value="1"/>
</dbReference>
<reference evidence="2" key="2">
    <citation type="submission" date="2021-12" db="EMBL/GenBank/DDBJ databases">
        <title>Resequencing data analysis of finger millet.</title>
        <authorList>
            <person name="Hatakeyama M."/>
            <person name="Aluri S."/>
            <person name="Balachadran M.T."/>
            <person name="Sivarajan S.R."/>
            <person name="Poveda L."/>
            <person name="Shimizu-Inatsugi R."/>
            <person name="Schlapbach R."/>
            <person name="Sreeman S.M."/>
            <person name="Shimizu K.K."/>
        </authorList>
    </citation>
    <scope>NUCLEOTIDE SEQUENCE</scope>
</reference>
<dbReference type="AlphaFoldDB" id="A0AAV5ETN6"/>
<evidence type="ECO:0000313" key="2">
    <source>
        <dbReference type="EMBL" id="GJN25560.1"/>
    </source>
</evidence>
<reference evidence="2" key="1">
    <citation type="journal article" date="2018" name="DNA Res.">
        <title>Multiple hybrid de novo genome assembly of finger millet, an orphan allotetraploid crop.</title>
        <authorList>
            <person name="Hatakeyama M."/>
            <person name="Aluri S."/>
            <person name="Balachadran M.T."/>
            <person name="Sivarajan S.R."/>
            <person name="Patrignani A."/>
            <person name="Gruter S."/>
            <person name="Poveda L."/>
            <person name="Shimizu-Inatsugi R."/>
            <person name="Baeten J."/>
            <person name="Francoijs K.J."/>
            <person name="Nataraja K.N."/>
            <person name="Reddy Y.A.N."/>
            <person name="Phadnis S."/>
            <person name="Ravikumar R.L."/>
            <person name="Schlapbach R."/>
            <person name="Sreeman S.M."/>
            <person name="Shimizu K.K."/>
        </authorList>
    </citation>
    <scope>NUCLEOTIDE SEQUENCE</scope>
</reference>
<dbReference type="Proteomes" id="UP001054889">
    <property type="component" value="Unassembled WGS sequence"/>
</dbReference>
<organism evidence="2 3">
    <name type="scientific">Eleusine coracana subsp. coracana</name>
    <dbReference type="NCBI Taxonomy" id="191504"/>
    <lineage>
        <taxon>Eukaryota</taxon>
        <taxon>Viridiplantae</taxon>
        <taxon>Streptophyta</taxon>
        <taxon>Embryophyta</taxon>
        <taxon>Tracheophyta</taxon>
        <taxon>Spermatophyta</taxon>
        <taxon>Magnoliopsida</taxon>
        <taxon>Liliopsida</taxon>
        <taxon>Poales</taxon>
        <taxon>Poaceae</taxon>
        <taxon>PACMAD clade</taxon>
        <taxon>Chloridoideae</taxon>
        <taxon>Cynodonteae</taxon>
        <taxon>Eleusininae</taxon>
        <taxon>Eleusine</taxon>
    </lineage>
</organism>
<dbReference type="Gene3D" id="1.25.10.10">
    <property type="entry name" value="Leucine-rich Repeat Variant"/>
    <property type="match status" value="1"/>
</dbReference>
<dbReference type="PROSITE" id="PS50176">
    <property type="entry name" value="ARM_REPEAT"/>
    <property type="match status" value="1"/>
</dbReference>
<dbReference type="InterPro" id="IPR016024">
    <property type="entry name" value="ARM-type_fold"/>
</dbReference>
<keyword evidence="3" id="KW-1185">Reference proteome</keyword>
<dbReference type="SUPFAM" id="SSF48371">
    <property type="entry name" value="ARM repeat"/>
    <property type="match status" value="1"/>
</dbReference>
<dbReference type="EMBL" id="BQKI01000078">
    <property type="protein sequence ID" value="GJN25560.1"/>
    <property type="molecule type" value="Genomic_DNA"/>
</dbReference>
<accession>A0AAV5ETN6</accession>
<dbReference type="SMART" id="SM00185">
    <property type="entry name" value="ARM"/>
    <property type="match status" value="3"/>
</dbReference>
<evidence type="ECO:0000256" key="1">
    <source>
        <dbReference type="PROSITE-ProRule" id="PRU00259"/>
    </source>
</evidence>
<sequence length="229" mass="25490">MESSASWWACWPRRCVVAGIQEARRPVPGESRRIATTTRVAAGAVVLWCEGGLRSLLLYLNDNNNDRHEAAAVNAIRNLVRVISTRNDSAGDTTMKQRLVREQGCLPLLVQIMLEHESKDAREVAVETLASLTTYPPNAREMSSEDDKCVPALVHLLDPNPDNTSTNEYAIQCLLSLASTNKRCRKLMISHGVEGHLRRLSDLNVQGATELLHRLEGGRIRSLFGIRKQ</sequence>
<feature type="repeat" description="ARM" evidence="1">
    <location>
        <begin position="148"/>
        <end position="192"/>
    </location>
</feature>
<gene>
    <name evidence="2" type="primary">gb13404</name>
    <name evidence="2" type="ORF">PR202_gb13404</name>
</gene>
<dbReference type="PANTHER" id="PTHR46043">
    <property type="entry name" value="ARM REPEAT SUPERFAMILY PROTEIN"/>
    <property type="match status" value="1"/>
</dbReference>
<dbReference type="InterPro" id="IPR011989">
    <property type="entry name" value="ARM-like"/>
</dbReference>
<proteinExistence type="predicted"/>